<name>A0A2B4RFL5_STYPI</name>
<proteinExistence type="predicted"/>
<reference evidence="2" key="1">
    <citation type="journal article" date="2017" name="bioRxiv">
        <title>Comparative analysis of the genomes of Stylophora pistillata and Acropora digitifera provides evidence for extensive differences between species of corals.</title>
        <authorList>
            <person name="Voolstra C.R."/>
            <person name="Li Y."/>
            <person name="Liew Y.J."/>
            <person name="Baumgarten S."/>
            <person name="Zoccola D."/>
            <person name="Flot J.-F."/>
            <person name="Tambutte S."/>
            <person name="Allemand D."/>
            <person name="Aranda M."/>
        </authorList>
    </citation>
    <scope>NUCLEOTIDE SEQUENCE [LARGE SCALE GENOMIC DNA]</scope>
</reference>
<protein>
    <submittedName>
        <fullName evidence="1">Uncharacterized protein</fullName>
    </submittedName>
</protein>
<evidence type="ECO:0000313" key="2">
    <source>
        <dbReference type="Proteomes" id="UP000225706"/>
    </source>
</evidence>
<accession>A0A2B4RFL5</accession>
<dbReference type="PANTHER" id="PTHR31424">
    <property type="entry name" value="PROTEIN CBG23806"/>
    <property type="match status" value="1"/>
</dbReference>
<dbReference type="OrthoDB" id="5982080at2759"/>
<comment type="caution">
    <text evidence="1">The sequence shown here is derived from an EMBL/GenBank/DDBJ whole genome shotgun (WGS) entry which is preliminary data.</text>
</comment>
<keyword evidence="2" id="KW-1185">Reference proteome</keyword>
<dbReference type="PANTHER" id="PTHR31424:SF3">
    <property type="entry name" value="RING-TYPE DOMAIN-CONTAINING PROTEIN"/>
    <property type="match status" value="1"/>
</dbReference>
<gene>
    <name evidence="1" type="ORF">AWC38_SpisGene20734</name>
</gene>
<dbReference type="AlphaFoldDB" id="A0A2B4RFL5"/>
<sequence>MTGWFLSPKSKEEEISLVTEATPKATQYNTKWGRKVFMEWQQRRQNTCTKIEVVEVADLIFKDVQDGTVSLEQMLPNTLNGFWLNKFFCDIAKQNRERYQPNSLNLLIRAINSHLLKLRNQSWTNIKIKLSGDGKNIGKRLTVVNFTFTILNEKEVAMDEKGNYVLAVIKTTETYDNLRDSLADLRMEMSNLHEISINNSTYKPEFFLGGDWKFLALVCGLGRANEDYACVWCKFPRQQRWDTSKKWSINDPTFGARTIEEIAKFSTAKKFNCKGKPLFDFIPMDHVIIDTLHLFLRISDVLIDLLIRELRRSDAIEKKTTFSDGFPREKYKHMAGYEELIKSIGISFNFRINKDSKKLEYRDLTGPEKLKLFQHINIPMLLPQCSKNKDVQVIWKKFMDIIGDLKLDFTSEDSILELQGDIKAWFELFLNVYQAKDVTPYMHALHCHVPEFLSLYHNIAYYTQQGLEKYNDRASKDFFRSTNHKGVDALQQLFLKKNRIQFLEAAGYERVKNTYECSNCFNEGHNIKTCTSPCKHCAAPVYCAHLVKESGKWKPRCQP</sequence>
<dbReference type="EMBL" id="LSMT01000690">
    <property type="protein sequence ID" value="PFX15065.1"/>
    <property type="molecule type" value="Genomic_DNA"/>
</dbReference>
<dbReference type="Proteomes" id="UP000225706">
    <property type="component" value="Unassembled WGS sequence"/>
</dbReference>
<evidence type="ECO:0000313" key="1">
    <source>
        <dbReference type="EMBL" id="PFX15065.1"/>
    </source>
</evidence>
<organism evidence="1 2">
    <name type="scientific">Stylophora pistillata</name>
    <name type="common">Smooth cauliflower coral</name>
    <dbReference type="NCBI Taxonomy" id="50429"/>
    <lineage>
        <taxon>Eukaryota</taxon>
        <taxon>Metazoa</taxon>
        <taxon>Cnidaria</taxon>
        <taxon>Anthozoa</taxon>
        <taxon>Hexacorallia</taxon>
        <taxon>Scleractinia</taxon>
        <taxon>Astrocoeniina</taxon>
        <taxon>Pocilloporidae</taxon>
        <taxon>Stylophora</taxon>
    </lineage>
</organism>